<evidence type="ECO:0000256" key="1">
    <source>
        <dbReference type="ARBA" id="ARBA00009437"/>
    </source>
</evidence>
<dbReference type="InterPro" id="IPR036388">
    <property type="entry name" value="WH-like_DNA-bd_sf"/>
</dbReference>
<dbReference type="KEGG" id="apb:SAR116_0257"/>
<dbReference type="GO" id="GO:0032993">
    <property type="term" value="C:protein-DNA complex"/>
    <property type="evidence" value="ECO:0007669"/>
    <property type="project" value="TreeGrafter"/>
</dbReference>
<evidence type="ECO:0000256" key="4">
    <source>
        <dbReference type="ARBA" id="ARBA00023163"/>
    </source>
</evidence>
<dbReference type="PROSITE" id="PS50931">
    <property type="entry name" value="HTH_LYSR"/>
    <property type="match status" value="1"/>
</dbReference>
<dbReference type="GO" id="GO:0004089">
    <property type="term" value="F:carbonate dehydratase activity"/>
    <property type="evidence" value="ECO:0007669"/>
    <property type="project" value="UniProtKB-EC"/>
</dbReference>
<keyword evidence="6" id="KW-0456">Lyase</keyword>
<dbReference type="InterPro" id="IPR000847">
    <property type="entry name" value="LysR_HTH_N"/>
</dbReference>
<organism evidence="6 7">
    <name type="scientific">Puniceispirillum marinum (strain IMCC1322)</name>
    <dbReference type="NCBI Taxonomy" id="488538"/>
    <lineage>
        <taxon>Bacteria</taxon>
        <taxon>Pseudomonadati</taxon>
        <taxon>Pseudomonadota</taxon>
        <taxon>Alphaproteobacteria</taxon>
        <taxon>Candidatus Puniceispirillales</taxon>
        <taxon>Candidatus Puniceispirillaceae</taxon>
        <taxon>Candidatus Puniceispirillum</taxon>
    </lineage>
</organism>
<dbReference type="Proteomes" id="UP000007460">
    <property type="component" value="Chromosome"/>
</dbReference>
<evidence type="ECO:0000256" key="2">
    <source>
        <dbReference type="ARBA" id="ARBA00023015"/>
    </source>
</evidence>
<dbReference type="InterPro" id="IPR005119">
    <property type="entry name" value="LysR_subst-bd"/>
</dbReference>
<dbReference type="PANTHER" id="PTHR30346">
    <property type="entry name" value="TRANSCRIPTIONAL DUAL REGULATOR HCAR-RELATED"/>
    <property type="match status" value="1"/>
</dbReference>
<dbReference type="Gene3D" id="3.40.190.10">
    <property type="entry name" value="Periplasmic binding protein-like II"/>
    <property type="match status" value="2"/>
</dbReference>
<reference evidence="6 7" key="1">
    <citation type="journal article" date="2010" name="J. Bacteriol.">
        <title>Complete genome sequence of "Candidatus Puniceispirillum marinum" IMCC1322, a representative of the SAR116 clade in the Alphaproteobacteria.</title>
        <authorList>
            <person name="Oh H.M."/>
            <person name="Kwon K.K."/>
            <person name="Kang I."/>
            <person name="Kang S.G."/>
            <person name="Lee J.H."/>
            <person name="Kim S.J."/>
            <person name="Cho J.C."/>
        </authorList>
    </citation>
    <scope>NUCLEOTIDE SEQUENCE [LARGE SCALE GENOMIC DNA]</scope>
    <source>
        <strain evidence="6 7">IMCC1322</strain>
    </source>
</reference>
<keyword evidence="2" id="KW-0805">Transcription regulation</keyword>
<keyword evidence="3" id="KW-0238">DNA-binding</keyword>
<dbReference type="InterPro" id="IPR036390">
    <property type="entry name" value="WH_DNA-bd_sf"/>
</dbReference>
<protein>
    <submittedName>
        <fullName evidence="6">Putative transcriptional regulator (LysR family)</fullName>
        <ecNumber evidence="6">4.2.1.1</ecNumber>
    </submittedName>
</protein>
<dbReference type="HOGENOM" id="CLU_039613_6_4_5"/>
<proteinExistence type="inferred from homology"/>
<dbReference type="PRINTS" id="PR00039">
    <property type="entry name" value="HTHLYSR"/>
</dbReference>
<dbReference type="GO" id="GO:0003700">
    <property type="term" value="F:DNA-binding transcription factor activity"/>
    <property type="evidence" value="ECO:0007669"/>
    <property type="project" value="InterPro"/>
</dbReference>
<dbReference type="Pfam" id="PF00126">
    <property type="entry name" value="HTH_1"/>
    <property type="match status" value="1"/>
</dbReference>
<dbReference type="FunFam" id="1.10.10.10:FF:000001">
    <property type="entry name" value="LysR family transcriptional regulator"/>
    <property type="match status" value="1"/>
</dbReference>
<dbReference type="eggNOG" id="COG0583">
    <property type="taxonomic scope" value="Bacteria"/>
</dbReference>
<dbReference type="SUPFAM" id="SSF46785">
    <property type="entry name" value="Winged helix' DNA-binding domain"/>
    <property type="match status" value="1"/>
</dbReference>
<name>D5BQ02_PUNMI</name>
<dbReference type="EC" id="4.2.1.1" evidence="6"/>
<dbReference type="Gene3D" id="1.10.10.10">
    <property type="entry name" value="Winged helix-like DNA-binding domain superfamily/Winged helix DNA-binding domain"/>
    <property type="match status" value="1"/>
</dbReference>
<feature type="domain" description="HTH lysR-type" evidence="5">
    <location>
        <begin position="4"/>
        <end position="62"/>
    </location>
</feature>
<dbReference type="OrthoDB" id="8679465at2"/>
<dbReference type="RefSeq" id="WP_013045130.1">
    <property type="nucleotide sequence ID" value="NC_014010.1"/>
</dbReference>
<evidence type="ECO:0000259" key="5">
    <source>
        <dbReference type="PROSITE" id="PS50931"/>
    </source>
</evidence>
<sequence length="306" mass="33320">MHRFTLRQLEYFVACVDAGSIAGAAANLNVSQPTVSVAVAKLEDQLGMQLLLRHHAQGVSVTAAALRLVQSARSLLSHASDVQREAMMISDDIDSDNISGVLRLGSFVTLAPSVLPGLISQFHKSFPGVRLDLQEGTQEKLVGGLYSGSLEIALLYDLELPDDIHRVELAELAPHVVLPATHHLADQDEIDLVNLAPEPMILFDVQPSRGFFLGLLKSAGVTPDIAYTTSSLELVRGMVGRGLGYSLLVTRPRGDLTYEGAALVTRPIKNNMIKSRIVLASLENLRPTRAMSRFETVAQIYFTNWK</sequence>
<dbReference type="AlphaFoldDB" id="D5BQ02"/>
<keyword evidence="4" id="KW-0804">Transcription</keyword>
<accession>D5BQ02</accession>
<dbReference type="STRING" id="488538.SAR116_0257"/>
<evidence type="ECO:0000313" key="7">
    <source>
        <dbReference type="Proteomes" id="UP000007460"/>
    </source>
</evidence>
<dbReference type="SUPFAM" id="SSF53850">
    <property type="entry name" value="Periplasmic binding protein-like II"/>
    <property type="match status" value="1"/>
</dbReference>
<dbReference type="EMBL" id="CP001751">
    <property type="protein sequence ID" value="ADE38500.1"/>
    <property type="molecule type" value="Genomic_DNA"/>
</dbReference>
<comment type="similarity">
    <text evidence="1">Belongs to the LysR transcriptional regulatory family.</text>
</comment>
<evidence type="ECO:0000256" key="3">
    <source>
        <dbReference type="ARBA" id="ARBA00023125"/>
    </source>
</evidence>
<keyword evidence="7" id="KW-1185">Reference proteome</keyword>
<dbReference type="GO" id="GO:0003677">
    <property type="term" value="F:DNA binding"/>
    <property type="evidence" value="ECO:0007669"/>
    <property type="project" value="UniProtKB-KW"/>
</dbReference>
<dbReference type="CDD" id="cd08412">
    <property type="entry name" value="PBP2_PAO1_like"/>
    <property type="match status" value="1"/>
</dbReference>
<evidence type="ECO:0000313" key="6">
    <source>
        <dbReference type="EMBL" id="ADE38500.1"/>
    </source>
</evidence>
<gene>
    <name evidence="6" type="ordered locus">SAR116_0257</name>
</gene>
<dbReference type="Pfam" id="PF03466">
    <property type="entry name" value="LysR_substrate"/>
    <property type="match status" value="1"/>
</dbReference>
<dbReference type="PANTHER" id="PTHR30346:SF0">
    <property type="entry name" value="HCA OPERON TRANSCRIPTIONAL ACTIVATOR HCAR"/>
    <property type="match status" value="1"/>
</dbReference>